<feature type="chain" id="PRO_5040743112" description="Lipoprotein" evidence="1">
    <location>
        <begin position="19"/>
        <end position="140"/>
    </location>
</feature>
<feature type="signal peptide" evidence="1">
    <location>
        <begin position="1"/>
        <end position="18"/>
    </location>
</feature>
<evidence type="ECO:0000313" key="2">
    <source>
        <dbReference type="EMBL" id="CAH0306394.1"/>
    </source>
</evidence>
<evidence type="ECO:0000313" key="3">
    <source>
        <dbReference type="Proteomes" id="UP000789326"/>
    </source>
</evidence>
<dbReference type="Proteomes" id="UP000789326">
    <property type="component" value="Unassembled WGS sequence"/>
</dbReference>
<proteinExistence type="predicted"/>
<dbReference type="RefSeq" id="WP_230303930.1">
    <property type="nucleotide sequence ID" value="NZ_CAKKMG010000120.1"/>
</dbReference>
<gene>
    <name evidence="2" type="ORF">SRABI133_04756</name>
</gene>
<evidence type="ECO:0000256" key="1">
    <source>
        <dbReference type="SAM" id="SignalP"/>
    </source>
</evidence>
<dbReference type="AlphaFoldDB" id="A0A9W4L3W5"/>
<comment type="caution">
    <text evidence="2">The sequence shown here is derived from an EMBL/GenBank/DDBJ whole genome shotgun (WGS) entry which is preliminary data.</text>
</comment>
<evidence type="ECO:0008006" key="4">
    <source>
        <dbReference type="Google" id="ProtNLM"/>
    </source>
</evidence>
<organism evidence="2 3">
    <name type="scientific">Peribacillus simplex</name>
    <dbReference type="NCBI Taxonomy" id="1478"/>
    <lineage>
        <taxon>Bacteria</taxon>
        <taxon>Bacillati</taxon>
        <taxon>Bacillota</taxon>
        <taxon>Bacilli</taxon>
        <taxon>Bacillales</taxon>
        <taxon>Bacillaceae</taxon>
        <taxon>Peribacillus</taxon>
    </lineage>
</organism>
<accession>A0A9W4L3W5</accession>
<reference evidence="2" key="1">
    <citation type="submission" date="2021-11" db="EMBL/GenBank/DDBJ databases">
        <authorList>
            <person name="Bulgarelli D."/>
        </authorList>
    </citation>
    <scope>NUCLEOTIDE SEQUENCE</scope>
    <source>
        <strain evidence="2">Bi133</strain>
    </source>
</reference>
<name>A0A9W4L3W5_9BACI</name>
<keyword evidence="1" id="KW-0732">Signal</keyword>
<dbReference type="EMBL" id="CAKKMG010000120">
    <property type="protein sequence ID" value="CAH0306394.1"/>
    <property type="molecule type" value="Genomic_DNA"/>
</dbReference>
<protein>
    <recommendedName>
        <fullName evidence="4">Lipoprotein</fullName>
    </recommendedName>
</protein>
<sequence>MRKLLWNLSLVVIIVALGGCSSSSKTSGSPEAKDVGYQYQIVEYGGLSDKRAVLDKDNVKRIEDIIADVKWDKTVSVDKGSKEDFVFWFIDQDNKEGQKYKVWFNETGSADVQDGKQVWGVLEGKDGETLSSIFKLNDQK</sequence>
<dbReference type="PROSITE" id="PS51257">
    <property type="entry name" value="PROKAR_LIPOPROTEIN"/>
    <property type="match status" value="1"/>
</dbReference>